<keyword evidence="3" id="KW-1185">Reference proteome</keyword>
<protein>
    <recommendedName>
        <fullName evidence="1">Methyltransferase domain-containing protein</fullName>
    </recommendedName>
</protein>
<dbReference type="Proteomes" id="UP001149165">
    <property type="component" value="Unassembled WGS sequence"/>
</dbReference>
<dbReference type="InterPro" id="IPR029063">
    <property type="entry name" value="SAM-dependent_MTases_sf"/>
</dbReference>
<reference evidence="2" key="1">
    <citation type="submission" date="2022-11" db="EMBL/GenBank/DDBJ databases">
        <authorList>
            <person name="Petersen C."/>
        </authorList>
    </citation>
    <scope>NUCLEOTIDE SEQUENCE</scope>
    <source>
        <strain evidence="2">IBT 30069</strain>
    </source>
</reference>
<dbReference type="SUPFAM" id="SSF53335">
    <property type="entry name" value="S-adenosyl-L-methionine-dependent methyltransferases"/>
    <property type="match status" value="1"/>
</dbReference>
<reference evidence="2" key="2">
    <citation type="journal article" date="2023" name="IMA Fungus">
        <title>Comparative genomic study of the Penicillium genus elucidates a diverse pangenome and 15 lateral gene transfer events.</title>
        <authorList>
            <person name="Petersen C."/>
            <person name="Sorensen T."/>
            <person name="Nielsen M.R."/>
            <person name="Sondergaard T.E."/>
            <person name="Sorensen J.L."/>
            <person name="Fitzpatrick D.A."/>
            <person name="Frisvad J.C."/>
            <person name="Nielsen K.L."/>
        </authorList>
    </citation>
    <scope>NUCLEOTIDE SEQUENCE</scope>
    <source>
        <strain evidence="2">IBT 30069</strain>
    </source>
</reference>
<dbReference type="GO" id="GO:0008168">
    <property type="term" value="F:methyltransferase activity"/>
    <property type="evidence" value="ECO:0007669"/>
    <property type="project" value="TreeGrafter"/>
</dbReference>
<dbReference type="PANTHER" id="PTHR42912:SF93">
    <property type="entry name" value="N6-ADENOSINE-METHYLTRANSFERASE TMT1A"/>
    <property type="match status" value="1"/>
</dbReference>
<dbReference type="CDD" id="cd02440">
    <property type="entry name" value="AdoMet_MTases"/>
    <property type="match status" value="1"/>
</dbReference>
<proteinExistence type="predicted"/>
<sequence>MSPAIPAPPPALYLKQARNSPSSQECMSIYDKWAATYNDEVGDSAQEYVAPVLVARAAIKYSEANGPANTIILDAGCGTGLVGQALSIARPKAIDGLDLSVPMLEIARDTGVYRDLDQADLNKPINKPDGTYDTVVCVGTFTLGHVGPNPALRELVRVTKTHGVVVATILKEIWISGGFKDEVAKLQEEGVVRATEELIDYVKGHGDKAVLLTLEKLPSA</sequence>
<dbReference type="AlphaFoldDB" id="A0A9W9G8Y6"/>
<dbReference type="PANTHER" id="PTHR42912">
    <property type="entry name" value="METHYLTRANSFERASE"/>
    <property type="match status" value="1"/>
</dbReference>
<dbReference type="Gene3D" id="3.40.50.150">
    <property type="entry name" value="Vaccinia Virus protein VP39"/>
    <property type="match status" value="1"/>
</dbReference>
<feature type="domain" description="Methyltransferase" evidence="1">
    <location>
        <begin position="72"/>
        <end position="163"/>
    </location>
</feature>
<dbReference type="InterPro" id="IPR050508">
    <property type="entry name" value="Methyltransf_Superfamily"/>
</dbReference>
<dbReference type="InterPro" id="IPR041698">
    <property type="entry name" value="Methyltransf_25"/>
</dbReference>
<dbReference type="OrthoDB" id="66144at2759"/>
<evidence type="ECO:0000313" key="3">
    <source>
        <dbReference type="Proteomes" id="UP001149165"/>
    </source>
</evidence>
<dbReference type="EMBL" id="JAPQKH010000002">
    <property type="protein sequence ID" value="KAJ5114048.1"/>
    <property type="molecule type" value="Genomic_DNA"/>
</dbReference>
<accession>A0A9W9G8Y6</accession>
<organism evidence="2 3">
    <name type="scientific">Penicillium angulare</name>
    <dbReference type="NCBI Taxonomy" id="116970"/>
    <lineage>
        <taxon>Eukaryota</taxon>
        <taxon>Fungi</taxon>
        <taxon>Dikarya</taxon>
        <taxon>Ascomycota</taxon>
        <taxon>Pezizomycotina</taxon>
        <taxon>Eurotiomycetes</taxon>
        <taxon>Eurotiomycetidae</taxon>
        <taxon>Eurotiales</taxon>
        <taxon>Aspergillaceae</taxon>
        <taxon>Penicillium</taxon>
    </lineage>
</organism>
<dbReference type="Pfam" id="PF13649">
    <property type="entry name" value="Methyltransf_25"/>
    <property type="match status" value="1"/>
</dbReference>
<gene>
    <name evidence="2" type="ORF">N7456_002582</name>
</gene>
<comment type="caution">
    <text evidence="2">The sequence shown here is derived from an EMBL/GenBank/DDBJ whole genome shotgun (WGS) entry which is preliminary data.</text>
</comment>
<evidence type="ECO:0000259" key="1">
    <source>
        <dbReference type="Pfam" id="PF13649"/>
    </source>
</evidence>
<evidence type="ECO:0000313" key="2">
    <source>
        <dbReference type="EMBL" id="KAJ5114048.1"/>
    </source>
</evidence>
<name>A0A9W9G8Y6_9EURO</name>